<dbReference type="eggNOG" id="COG4733">
    <property type="taxonomic scope" value="Bacteria"/>
</dbReference>
<keyword evidence="5" id="KW-1185">Reference proteome</keyword>
<keyword evidence="2" id="KW-0812">Transmembrane</keyword>
<feature type="signal peptide" evidence="3">
    <location>
        <begin position="1"/>
        <end position="25"/>
    </location>
</feature>
<proteinExistence type="predicted"/>
<dbReference type="RefSeq" id="WP_037485642.1">
    <property type="nucleotide sequence ID" value="NZ_AZRA01000129.1"/>
</dbReference>
<name>A0A059KH86_9BURK</name>
<dbReference type="STRING" id="34103.SAMN05421778_11454"/>
<evidence type="ECO:0000256" key="1">
    <source>
        <dbReference type="SAM" id="MobiDB-lite"/>
    </source>
</evidence>
<sequence length="1183" mass="126226">MTRRLRRVAAALAAAGLLWSTPAHADPITAIALVAQGIAVAGGATVLGVAISVSVATYVAIGASLVGGIMARRKAARAAAAAQRAASRESLQERTLVLQSSEPSPQIIYGRCAVGGAVLDRLSSAKTYVADDGTTKTRPDALQHIIVGLACHEITNVHRVFMLGEWLEFGADKWTTNTNFRKADSAHVTKSLAFSGAGQATIPDVPAGSTVSLVSITRELWPRPENSEPTQSHTGATISGSTISGGPTSGTWQVTYSLGNTSPRVRLEWFAGTTTQTASTYLKAANSRWTDAHRLQGIAYAILTLDLDDSRFQQGLPSDLTFDVSGKPLLDPRTGTTAYSDNTALAVYDWLRQPWGYNLTTDDINTSSVITAANACDALYYGTEKFSRVAGAFKASDDRSAVLADLTENMGGFVAQGPVWSVHAGAWSAPVMTITDDDAAAPVQVPRSATDHDEAFNSARATIIPFGSTQTEDVDPYINSTFVTADGGNEWQSFTLPFCPSKNQARSLLRQFVEQARAGMIVQYTGKMRLWRLEVGDRVTLTDSIHQISDKTFRVLDWSWAPGQPVTLSLQEDIAATYDQADAMDPDPAPNTSLPPPGTVSLPAGVTTTSGNSTLMQMSDGTIVPRVLVTWTRPTGIYMTSPGARTEIEWRQVSDTAWTALRVLGDADRTWIDGVRDQAPILVRIRHVNSFGAESAWIIRAHVVAGKSAVPTAPTGFAVTEGASGERIYSVTHVQDLDHAGYIVRASGVLTATWDQMAQVAAWTGATTQHRSGSPGDGQWRFAVRAVDTSGNLSVPIYVTATLTQQAIGWSELSGVPGNLAGLTGAEQIRNDQLASSANMLFDSDFVAGFSEWVLAAPALPPSGYGVNLNPTWTLNLGVGGSANTIYMEHLSRSNGLYAEVLGPPVLVRPGDVMCASAYTGAHRCKVAVFLFYYNQSGIVGNSYNSPTVENDEEANGNGNYGLQSWKRCFSISSVPQGATFARLVLRKYDTKEGQASSYLFACRAQVEEVGANATGPGPWTPGPAAVRFGDNVYGQAQTSDIAEDAATSVLVSRYAGAMTLVGPDTGTVIRQLYYTADAPCKLQIRLSYTYEKNVATVPNGSDPASPGSVMSFNLTYSSGGITGWPDTAFYIEHLGLDGVVSYTHTVNIPSAGEFRIFCYCTAITGITIYLYDPVLNVEVIKR</sequence>
<evidence type="ECO:0000313" key="4">
    <source>
        <dbReference type="EMBL" id="KDB50544.1"/>
    </source>
</evidence>
<gene>
    <name evidence="4" type="ORF">X805_38780</name>
</gene>
<keyword evidence="2" id="KW-0472">Membrane</keyword>
<keyword evidence="3" id="KW-0732">Signal</keyword>
<dbReference type="Proteomes" id="UP000026714">
    <property type="component" value="Unassembled WGS sequence"/>
</dbReference>
<protein>
    <recommendedName>
        <fullName evidence="6">Tip attachment protein J domain-containing protein</fullName>
    </recommendedName>
</protein>
<feature type="chain" id="PRO_5001575881" description="Tip attachment protein J domain-containing protein" evidence="3">
    <location>
        <begin position="26"/>
        <end position="1183"/>
    </location>
</feature>
<feature type="compositionally biased region" description="Pro residues" evidence="1">
    <location>
        <begin position="587"/>
        <end position="598"/>
    </location>
</feature>
<feature type="compositionally biased region" description="Low complexity" evidence="1">
    <location>
        <begin position="232"/>
        <end position="246"/>
    </location>
</feature>
<dbReference type="EMBL" id="AZRA01000129">
    <property type="protein sequence ID" value="KDB50544.1"/>
    <property type="molecule type" value="Genomic_DNA"/>
</dbReference>
<dbReference type="InterPro" id="IPR013783">
    <property type="entry name" value="Ig-like_fold"/>
</dbReference>
<evidence type="ECO:0000313" key="5">
    <source>
        <dbReference type="Proteomes" id="UP000026714"/>
    </source>
</evidence>
<organism evidence="4 5">
    <name type="scientific">Sphaerotilus natans subsp. natans DSM 6575</name>
    <dbReference type="NCBI Taxonomy" id="1286631"/>
    <lineage>
        <taxon>Bacteria</taxon>
        <taxon>Pseudomonadati</taxon>
        <taxon>Pseudomonadota</taxon>
        <taxon>Betaproteobacteria</taxon>
        <taxon>Burkholderiales</taxon>
        <taxon>Sphaerotilaceae</taxon>
        <taxon>Sphaerotilus</taxon>
    </lineage>
</organism>
<dbReference type="Gene3D" id="2.60.40.10">
    <property type="entry name" value="Immunoglobulins"/>
    <property type="match status" value="1"/>
</dbReference>
<keyword evidence="2" id="KW-1133">Transmembrane helix</keyword>
<reference evidence="4 5" key="1">
    <citation type="journal article" date="2014" name="FEMS Microbiol. Ecol.">
        <title>Sphaerotilus natans encrusted with nanoball-shaped Fe(III) oxide minerals formed by nitrate-reducing mixotrophic Fe(II) oxidation.</title>
        <authorList>
            <person name="Park S."/>
            <person name="Kim D.H."/>
            <person name="Lee J.H."/>
            <person name="Hur H.G."/>
        </authorList>
    </citation>
    <scope>NUCLEOTIDE SEQUENCE [LARGE SCALE GENOMIC DNA]</scope>
    <source>
        <strain evidence="4 5">DSM 6575</strain>
    </source>
</reference>
<accession>A0A059KH86</accession>
<feature type="region of interest" description="Disordered" evidence="1">
    <location>
        <begin position="223"/>
        <end position="246"/>
    </location>
</feature>
<evidence type="ECO:0000256" key="2">
    <source>
        <dbReference type="SAM" id="Phobius"/>
    </source>
</evidence>
<comment type="caution">
    <text evidence="4">The sequence shown here is derived from an EMBL/GenBank/DDBJ whole genome shotgun (WGS) entry which is preliminary data.</text>
</comment>
<evidence type="ECO:0000256" key="3">
    <source>
        <dbReference type="SAM" id="SignalP"/>
    </source>
</evidence>
<feature type="transmembrane region" description="Helical" evidence="2">
    <location>
        <begin position="41"/>
        <end position="67"/>
    </location>
</feature>
<evidence type="ECO:0008006" key="6">
    <source>
        <dbReference type="Google" id="ProtNLM"/>
    </source>
</evidence>
<feature type="region of interest" description="Disordered" evidence="1">
    <location>
        <begin position="581"/>
        <end position="614"/>
    </location>
</feature>
<dbReference type="AlphaFoldDB" id="A0A059KH86"/>